<organism evidence="3 4">
    <name type="scientific">Paracraurococcus lichenis</name>
    <dbReference type="NCBI Taxonomy" id="3064888"/>
    <lineage>
        <taxon>Bacteria</taxon>
        <taxon>Pseudomonadati</taxon>
        <taxon>Pseudomonadota</taxon>
        <taxon>Alphaproteobacteria</taxon>
        <taxon>Acetobacterales</taxon>
        <taxon>Roseomonadaceae</taxon>
        <taxon>Paracraurococcus</taxon>
    </lineage>
</organism>
<dbReference type="InterPro" id="IPR005471">
    <property type="entry name" value="Tscrpt_reg_IclR_N"/>
</dbReference>
<dbReference type="EMBL" id="JAUTWS010000033">
    <property type="protein sequence ID" value="MDO9711709.1"/>
    <property type="molecule type" value="Genomic_DNA"/>
</dbReference>
<proteinExistence type="predicted"/>
<protein>
    <recommendedName>
        <fullName evidence="2">HTH iclR-type domain-containing protein</fullName>
    </recommendedName>
</protein>
<sequence length="119" mass="12410">MGEATAPKREDRPADNPKNQVRSFATPFAVLGAFGPGLPALTVAEAAMRVGLDHGTALHLIHTLRDPGSLRAAPGGRRVRLARTGLGPSLASRDLAAPRAQVAAARRSHGATGPWQVPR</sequence>
<reference evidence="3 4" key="1">
    <citation type="submission" date="2023-08" db="EMBL/GenBank/DDBJ databases">
        <title>The draft genome sequence of Paracraurococcus sp. LOR1-02.</title>
        <authorList>
            <person name="Kingkaew E."/>
            <person name="Tanasupawat S."/>
        </authorList>
    </citation>
    <scope>NUCLEOTIDE SEQUENCE [LARGE SCALE GENOMIC DNA]</scope>
    <source>
        <strain evidence="3 4">LOR1-02</strain>
    </source>
</reference>
<dbReference type="RefSeq" id="WP_305106565.1">
    <property type="nucleotide sequence ID" value="NZ_JAUTWS010000033.1"/>
</dbReference>
<dbReference type="SUPFAM" id="SSF46785">
    <property type="entry name" value="Winged helix' DNA-binding domain"/>
    <property type="match status" value="1"/>
</dbReference>
<evidence type="ECO:0000256" key="1">
    <source>
        <dbReference type="SAM" id="MobiDB-lite"/>
    </source>
</evidence>
<gene>
    <name evidence="3" type="ORF">Q7A36_25400</name>
</gene>
<feature type="compositionally biased region" description="Basic and acidic residues" evidence="1">
    <location>
        <begin position="1"/>
        <end position="15"/>
    </location>
</feature>
<dbReference type="InterPro" id="IPR036390">
    <property type="entry name" value="WH_DNA-bd_sf"/>
</dbReference>
<accession>A0ABT9E6B1</accession>
<evidence type="ECO:0000259" key="2">
    <source>
        <dbReference type="Pfam" id="PF09339"/>
    </source>
</evidence>
<evidence type="ECO:0000313" key="4">
    <source>
        <dbReference type="Proteomes" id="UP001243009"/>
    </source>
</evidence>
<dbReference type="Pfam" id="PF09339">
    <property type="entry name" value="HTH_IclR"/>
    <property type="match status" value="1"/>
</dbReference>
<name>A0ABT9E6B1_9PROT</name>
<dbReference type="Proteomes" id="UP001243009">
    <property type="component" value="Unassembled WGS sequence"/>
</dbReference>
<dbReference type="Gene3D" id="1.10.10.10">
    <property type="entry name" value="Winged helix-like DNA-binding domain superfamily/Winged helix DNA-binding domain"/>
    <property type="match status" value="1"/>
</dbReference>
<dbReference type="InterPro" id="IPR036388">
    <property type="entry name" value="WH-like_DNA-bd_sf"/>
</dbReference>
<feature type="region of interest" description="Disordered" evidence="1">
    <location>
        <begin position="1"/>
        <end position="21"/>
    </location>
</feature>
<feature type="domain" description="HTH iclR-type" evidence="2">
    <location>
        <begin position="28"/>
        <end position="71"/>
    </location>
</feature>
<evidence type="ECO:0000313" key="3">
    <source>
        <dbReference type="EMBL" id="MDO9711709.1"/>
    </source>
</evidence>
<comment type="caution">
    <text evidence="3">The sequence shown here is derived from an EMBL/GenBank/DDBJ whole genome shotgun (WGS) entry which is preliminary data.</text>
</comment>
<keyword evidence="4" id="KW-1185">Reference proteome</keyword>